<dbReference type="InterPro" id="IPR025676">
    <property type="entry name" value="Clr5_dom"/>
</dbReference>
<accession>A0A0G4LEQ7</accession>
<reference evidence="4" key="1">
    <citation type="submission" date="2015-05" db="EMBL/GenBank/DDBJ databases">
        <authorList>
            <person name="Fogelqvist Johan"/>
        </authorList>
    </citation>
    <scope>NUCLEOTIDE SEQUENCE [LARGE SCALE GENOMIC DNA]</scope>
</reference>
<gene>
    <name evidence="3" type="ORF">BN1723_000346</name>
</gene>
<feature type="domain" description="Clr5" evidence="2">
    <location>
        <begin position="248"/>
        <end position="300"/>
    </location>
</feature>
<dbReference type="Pfam" id="PF14420">
    <property type="entry name" value="Clr5"/>
    <property type="match status" value="1"/>
</dbReference>
<evidence type="ECO:0000259" key="2">
    <source>
        <dbReference type="Pfam" id="PF14420"/>
    </source>
</evidence>
<evidence type="ECO:0000313" key="3">
    <source>
        <dbReference type="EMBL" id="CRK20528.1"/>
    </source>
</evidence>
<feature type="compositionally biased region" description="Polar residues" evidence="1">
    <location>
        <begin position="195"/>
        <end position="219"/>
    </location>
</feature>
<dbReference type="AlphaFoldDB" id="A0A0G4LEQ7"/>
<feature type="compositionally biased region" description="Polar residues" evidence="1">
    <location>
        <begin position="226"/>
        <end position="236"/>
    </location>
</feature>
<feature type="region of interest" description="Disordered" evidence="1">
    <location>
        <begin position="1"/>
        <end position="43"/>
    </location>
</feature>
<dbReference type="Proteomes" id="UP000045706">
    <property type="component" value="Unassembled WGS sequence"/>
</dbReference>
<evidence type="ECO:0000256" key="1">
    <source>
        <dbReference type="SAM" id="MobiDB-lite"/>
    </source>
</evidence>
<protein>
    <recommendedName>
        <fullName evidence="2">Clr5 domain-containing protein</fullName>
    </recommendedName>
</protein>
<dbReference type="EMBL" id="CVQI01011112">
    <property type="protein sequence ID" value="CRK20528.1"/>
    <property type="molecule type" value="Genomic_DNA"/>
</dbReference>
<proteinExistence type="predicted"/>
<sequence length="479" mass="53869">MAQNSGSPHNKSRSHGHGVRSVQATPTEYYSPYHYPSETPTFHARERTTCNDYSTSYDWTQPPTQPAGFAADDLGSHEYPDDDLFYSATQSEGVLPNLFDVSDTHRLYQAYNLDPSLGIPLQPSTSCVDVPGSMPSTTAEGLLPAQYESSGFWTDPSFSTVSSFSHTGGSVGTIESFDSITDQAAHDSLLHTTSFEESAPTSTHRSLSSSGVHTSNTSQKMRRKSSLQSKGASKQRATGRPSREQVPTETWEAFKPTIRELYLDQRKPLKEVIRIMNERHGFEATPKMYKTRFSQWGFVKNNTEDEVKMLLSTKFERDAEGKISEFTRNGKVVNLATYLRRKGVTEYDLVDFETASELPSHIRVHLIRAQEILVINMRKALMHCQQNDRSDAHQHGWASLLLWGAGSSHMLFEAGKLFEQQRNDLACNLLMHAFRRLEVDLQQLSTQGIKELLFAINIMRRCSGIDALYHCRRALACPV</sequence>
<organism evidence="3 4">
    <name type="scientific">Verticillium longisporum</name>
    <name type="common">Verticillium dahliae var. longisporum</name>
    <dbReference type="NCBI Taxonomy" id="100787"/>
    <lineage>
        <taxon>Eukaryota</taxon>
        <taxon>Fungi</taxon>
        <taxon>Dikarya</taxon>
        <taxon>Ascomycota</taxon>
        <taxon>Pezizomycotina</taxon>
        <taxon>Sordariomycetes</taxon>
        <taxon>Hypocreomycetidae</taxon>
        <taxon>Glomerellales</taxon>
        <taxon>Plectosphaerellaceae</taxon>
        <taxon>Verticillium</taxon>
    </lineage>
</organism>
<name>A0A0G4LEQ7_VERLO</name>
<evidence type="ECO:0000313" key="4">
    <source>
        <dbReference type="Proteomes" id="UP000045706"/>
    </source>
</evidence>
<feature type="region of interest" description="Disordered" evidence="1">
    <location>
        <begin position="195"/>
        <end position="250"/>
    </location>
</feature>
<dbReference type="PANTHER" id="PTHR38788:SF3">
    <property type="entry name" value="CLR5 DOMAIN-CONTAINING PROTEIN"/>
    <property type="match status" value="1"/>
</dbReference>
<dbReference type="PANTHER" id="PTHR38788">
    <property type="entry name" value="CLR5 DOMAIN-CONTAINING PROTEIN"/>
    <property type="match status" value="1"/>
</dbReference>